<dbReference type="AlphaFoldDB" id="A0A1H4FA73"/>
<sequence>MDRGTRGTQRNMMRMAALITAHNEELERDSHKDESLDNTTRLNHFLMDMSRRAFIIARLATQDEEEALDIVQDALFKLVQKYSGHPYNEWGALFHTILHSRINDWHRRQKVRNRWRVFFFKNPEEEDVDVEDQVVQTQFLEPESQLLQNEMSVLMQTAIGQLPLRQQQALLLRGWEGYDIAETAKIMKCSEGSVKTHYSRAVHSLRKKLGDYQ</sequence>
<dbReference type="InterPro" id="IPR036388">
    <property type="entry name" value="WH-like_DNA-bd_sf"/>
</dbReference>
<evidence type="ECO:0000256" key="4">
    <source>
        <dbReference type="ARBA" id="ARBA00023163"/>
    </source>
</evidence>
<dbReference type="PANTHER" id="PTHR43133:SF64">
    <property type="entry name" value="ECF SIGMA FACTOR"/>
    <property type="match status" value="1"/>
</dbReference>
<dbReference type="SUPFAM" id="SSF88946">
    <property type="entry name" value="Sigma2 domain of RNA polymerase sigma factors"/>
    <property type="match status" value="1"/>
</dbReference>
<organism evidence="6 7">
    <name type="scientific">Thiothrix caldifontis</name>
    <dbReference type="NCBI Taxonomy" id="525918"/>
    <lineage>
        <taxon>Bacteria</taxon>
        <taxon>Pseudomonadati</taxon>
        <taxon>Pseudomonadota</taxon>
        <taxon>Gammaproteobacteria</taxon>
        <taxon>Thiotrichales</taxon>
        <taxon>Thiotrichaceae</taxon>
        <taxon>Thiothrix</taxon>
    </lineage>
</organism>
<evidence type="ECO:0000313" key="6">
    <source>
        <dbReference type="EMBL" id="SEA93780.1"/>
    </source>
</evidence>
<dbReference type="GO" id="GO:0003677">
    <property type="term" value="F:DNA binding"/>
    <property type="evidence" value="ECO:0007669"/>
    <property type="project" value="InterPro"/>
</dbReference>
<protein>
    <submittedName>
        <fullName evidence="6">RNA polymerase sigma-70 factor, ECF subfamily</fullName>
    </submittedName>
</protein>
<dbReference type="Proteomes" id="UP000199397">
    <property type="component" value="Unassembled WGS sequence"/>
</dbReference>
<evidence type="ECO:0000256" key="2">
    <source>
        <dbReference type="ARBA" id="ARBA00023015"/>
    </source>
</evidence>
<dbReference type="InterPro" id="IPR013324">
    <property type="entry name" value="RNA_pol_sigma_r3/r4-like"/>
</dbReference>
<keyword evidence="3" id="KW-0731">Sigma factor</keyword>
<gene>
    <name evidence="6" type="ORF">SAMN05660964_02879</name>
</gene>
<keyword evidence="4" id="KW-0804">Transcription</keyword>
<dbReference type="Pfam" id="PF08281">
    <property type="entry name" value="Sigma70_r4_2"/>
    <property type="match status" value="1"/>
</dbReference>
<dbReference type="GO" id="GO:0006352">
    <property type="term" value="P:DNA-templated transcription initiation"/>
    <property type="evidence" value="ECO:0007669"/>
    <property type="project" value="InterPro"/>
</dbReference>
<reference evidence="6 7" key="1">
    <citation type="submission" date="2016-10" db="EMBL/GenBank/DDBJ databases">
        <authorList>
            <person name="de Groot N.N."/>
        </authorList>
    </citation>
    <scope>NUCLEOTIDE SEQUENCE [LARGE SCALE GENOMIC DNA]</scope>
    <source>
        <strain evidence="6 7">DSM 21228</strain>
    </source>
</reference>
<dbReference type="EMBL" id="FNQP01000019">
    <property type="protein sequence ID" value="SEA93780.1"/>
    <property type="molecule type" value="Genomic_DNA"/>
</dbReference>
<dbReference type="Gene3D" id="1.10.10.10">
    <property type="entry name" value="Winged helix-like DNA-binding domain superfamily/Winged helix DNA-binding domain"/>
    <property type="match status" value="1"/>
</dbReference>
<dbReference type="InterPro" id="IPR014284">
    <property type="entry name" value="RNA_pol_sigma-70_dom"/>
</dbReference>
<dbReference type="STRING" id="525918.SAMN05660964_02879"/>
<dbReference type="Gene3D" id="1.10.1740.10">
    <property type="match status" value="1"/>
</dbReference>
<dbReference type="InterPro" id="IPR039425">
    <property type="entry name" value="RNA_pol_sigma-70-like"/>
</dbReference>
<dbReference type="InterPro" id="IPR013325">
    <property type="entry name" value="RNA_pol_sigma_r2"/>
</dbReference>
<evidence type="ECO:0000259" key="5">
    <source>
        <dbReference type="Pfam" id="PF08281"/>
    </source>
</evidence>
<keyword evidence="2" id="KW-0805">Transcription regulation</keyword>
<evidence type="ECO:0000256" key="1">
    <source>
        <dbReference type="ARBA" id="ARBA00010641"/>
    </source>
</evidence>
<accession>A0A1H4FA73</accession>
<dbReference type="NCBIfam" id="NF006550">
    <property type="entry name" value="PRK09047.1"/>
    <property type="match status" value="1"/>
</dbReference>
<dbReference type="NCBIfam" id="TIGR02937">
    <property type="entry name" value="sigma70-ECF"/>
    <property type="match status" value="1"/>
</dbReference>
<keyword evidence="7" id="KW-1185">Reference proteome</keyword>
<evidence type="ECO:0000256" key="3">
    <source>
        <dbReference type="ARBA" id="ARBA00023082"/>
    </source>
</evidence>
<name>A0A1H4FA73_9GAMM</name>
<evidence type="ECO:0000313" key="7">
    <source>
        <dbReference type="Proteomes" id="UP000199397"/>
    </source>
</evidence>
<comment type="similarity">
    <text evidence="1">Belongs to the sigma-70 factor family. ECF subfamily.</text>
</comment>
<dbReference type="SUPFAM" id="SSF88659">
    <property type="entry name" value="Sigma3 and sigma4 domains of RNA polymerase sigma factors"/>
    <property type="match status" value="1"/>
</dbReference>
<dbReference type="PANTHER" id="PTHR43133">
    <property type="entry name" value="RNA POLYMERASE ECF-TYPE SIGMA FACTO"/>
    <property type="match status" value="1"/>
</dbReference>
<dbReference type="InterPro" id="IPR013249">
    <property type="entry name" value="RNA_pol_sigma70_r4_t2"/>
</dbReference>
<feature type="domain" description="RNA polymerase sigma factor 70 region 4 type 2" evidence="5">
    <location>
        <begin position="154"/>
        <end position="202"/>
    </location>
</feature>
<dbReference type="GO" id="GO:0016987">
    <property type="term" value="F:sigma factor activity"/>
    <property type="evidence" value="ECO:0007669"/>
    <property type="project" value="UniProtKB-KW"/>
</dbReference>
<proteinExistence type="inferred from homology"/>